<feature type="compositionally biased region" description="Low complexity" evidence="1">
    <location>
        <begin position="18"/>
        <end position="30"/>
    </location>
</feature>
<comment type="caution">
    <text evidence="2">The sequence shown here is derived from an EMBL/GenBank/DDBJ whole genome shotgun (WGS) entry which is preliminary data.</text>
</comment>
<proteinExistence type="predicted"/>
<organism evidence="2 3">
    <name type="scientific">Labrys monachus</name>
    <dbReference type="NCBI Taxonomy" id="217067"/>
    <lineage>
        <taxon>Bacteria</taxon>
        <taxon>Pseudomonadati</taxon>
        <taxon>Pseudomonadota</taxon>
        <taxon>Alphaproteobacteria</taxon>
        <taxon>Hyphomicrobiales</taxon>
        <taxon>Xanthobacteraceae</taxon>
        <taxon>Labrys</taxon>
    </lineage>
</organism>
<feature type="compositionally biased region" description="Low complexity" evidence="1">
    <location>
        <begin position="112"/>
        <end position="123"/>
    </location>
</feature>
<sequence>MRNRGLACCARPPSPLSRRAGTRQQATRRGPAVSHRSGPSLRPEPGLPDGRHRRRRRARFPPSPATPDRPRALHRFRAREASRDAGLTHGTGGTGALADGLYLRRTPPAEQPGPRAAAAADAAGRVCRPPASDKAIRPGRPALPFSRTVRQAAGASPVSRGIEGRPEGGPIPARSSSSPVCRPDGRVIAHPALPDVGGPGIAPEEDAMGRSAAIPLSAGPVLVSKPGRNGQAP</sequence>
<evidence type="ECO:0000256" key="1">
    <source>
        <dbReference type="SAM" id="MobiDB-lite"/>
    </source>
</evidence>
<dbReference type="EMBL" id="JAUSVK010000001">
    <property type="protein sequence ID" value="MDQ0396422.1"/>
    <property type="molecule type" value="Genomic_DNA"/>
</dbReference>
<accession>A0ABU0FPY7</accession>
<gene>
    <name evidence="2" type="ORF">J3R73_006214</name>
</gene>
<evidence type="ECO:0000313" key="2">
    <source>
        <dbReference type="EMBL" id="MDQ0396422.1"/>
    </source>
</evidence>
<name>A0ABU0FPY7_9HYPH</name>
<dbReference type="Proteomes" id="UP001237448">
    <property type="component" value="Unassembled WGS sequence"/>
</dbReference>
<evidence type="ECO:0000313" key="3">
    <source>
        <dbReference type="Proteomes" id="UP001237448"/>
    </source>
</evidence>
<reference evidence="2 3" key="1">
    <citation type="submission" date="2023-07" db="EMBL/GenBank/DDBJ databases">
        <title>Genomic Encyclopedia of Type Strains, Phase IV (KMG-IV): sequencing the most valuable type-strain genomes for metagenomic binning, comparative biology and taxonomic classification.</title>
        <authorList>
            <person name="Goeker M."/>
        </authorList>
    </citation>
    <scope>NUCLEOTIDE SEQUENCE [LARGE SCALE GENOMIC DNA]</scope>
    <source>
        <strain evidence="2 3">DSM 5896</strain>
    </source>
</reference>
<keyword evidence="3" id="KW-1185">Reference proteome</keyword>
<feature type="region of interest" description="Disordered" evidence="1">
    <location>
        <begin position="1"/>
        <end position="206"/>
    </location>
</feature>
<protein>
    <submittedName>
        <fullName evidence="2">Uncharacterized protein</fullName>
    </submittedName>
</protein>